<keyword evidence="3" id="KW-1185">Reference proteome</keyword>
<proteinExistence type="predicted"/>
<organism evidence="2 3">
    <name type="scientific">Deinococcus depolymerans</name>
    <dbReference type="NCBI Taxonomy" id="392408"/>
    <lineage>
        <taxon>Bacteria</taxon>
        <taxon>Thermotogati</taxon>
        <taxon>Deinococcota</taxon>
        <taxon>Deinococci</taxon>
        <taxon>Deinococcales</taxon>
        <taxon>Deinococcaceae</taxon>
        <taxon>Deinococcus</taxon>
    </lineage>
</organism>
<feature type="region of interest" description="Disordered" evidence="1">
    <location>
        <begin position="63"/>
        <end position="110"/>
    </location>
</feature>
<gene>
    <name evidence="2" type="ORF">GCM10008937_22730</name>
</gene>
<protein>
    <recommendedName>
        <fullName evidence="4">DUF2946 domain-containing protein</fullName>
    </recommendedName>
</protein>
<dbReference type="Proteomes" id="UP001500191">
    <property type="component" value="Unassembled WGS sequence"/>
</dbReference>
<evidence type="ECO:0008006" key="4">
    <source>
        <dbReference type="Google" id="ProtNLM"/>
    </source>
</evidence>
<feature type="region of interest" description="Disordered" evidence="1">
    <location>
        <begin position="149"/>
        <end position="168"/>
    </location>
</feature>
<evidence type="ECO:0000313" key="3">
    <source>
        <dbReference type="Proteomes" id="UP001500191"/>
    </source>
</evidence>
<feature type="compositionally biased region" description="Low complexity" evidence="1">
    <location>
        <begin position="86"/>
        <end position="101"/>
    </location>
</feature>
<comment type="caution">
    <text evidence="2">The sequence shown here is derived from an EMBL/GenBank/DDBJ whole genome shotgun (WGS) entry which is preliminary data.</text>
</comment>
<evidence type="ECO:0000313" key="2">
    <source>
        <dbReference type="EMBL" id="GAA0514485.1"/>
    </source>
</evidence>
<evidence type="ECO:0000256" key="1">
    <source>
        <dbReference type="SAM" id="MobiDB-lite"/>
    </source>
</evidence>
<accession>A0ABN1C9C2</accession>
<reference evidence="2 3" key="1">
    <citation type="journal article" date="2019" name="Int. J. Syst. Evol. Microbiol.">
        <title>The Global Catalogue of Microorganisms (GCM) 10K type strain sequencing project: providing services to taxonomists for standard genome sequencing and annotation.</title>
        <authorList>
            <consortium name="The Broad Institute Genomics Platform"/>
            <consortium name="The Broad Institute Genome Sequencing Center for Infectious Disease"/>
            <person name="Wu L."/>
            <person name="Ma J."/>
        </authorList>
    </citation>
    <scope>NUCLEOTIDE SEQUENCE [LARGE SCALE GENOMIC DNA]</scope>
    <source>
        <strain evidence="2 3">JCM 14368</strain>
    </source>
</reference>
<sequence>MVPAMRFRRAPHPPTVPPVGRWVLALLTVIASLMHLTRSPGVGGLGLDRPGATRVHAPRPVTVTTPAVGHPPGHGAHRTPHDRPGHAAPATHAPGLSDAAPNAPPHPGKHAAPHCPLCLTAGFALNPAPAALPLPLTARMAAAAVRPTGPATAAVRHADPRAPPHPRA</sequence>
<dbReference type="EMBL" id="BAAADB010000021">
    <property type="protein sequence ID" value="GAA0514485.1"/>
    <property type="molecule type" value="Genomic_DNA"/>
</dbReference>
<name>A0ABN1C9C2_9DEIO</name>